<evidence type="ECO:0000313" key="11">
    <source>
        <dbReference type="Proteomes" id="UP000324800"/>
    </source>
</evidence>
<accession>A0A5J4WNL1</accession>
<evidence type="ECO:0000256" key="8">
    <source>
        <dbReference type="ARBA" id="ARBA00048679"/>
    </source>
</evidence>
<dbReference type="PROSITE" id="PS00108">
    <property type="entry name" value="PROTEIN_KINASE_ST"/>
    <property type="match status" value="1"/>
</dbReference>
<dbReference type="InterPro" id="IPR043136">
    <property type="entry name" value="B30.2/SPRY_sf"/>
</dbReference>
<dbReference type="SMART" id="SM00220">
    <property type="entry name" value="S_TKc"/>
    <property type="match status" value="1"/>
</dbReference>
<sequence length="547" mass="62451">TFVKMADQALIDEYKDRVEAAGAPMLTLADFTNIKLLCEGGFGKTYSATFLRTGQEVVLKQILIRREAQEQAIIHEIEIHRNMQFGFIARFIDQFREGDDEQYIVMEYCRGGDLYNYIKTLKSQRKLADENFVWNVVAQIVITVGYLHSYRVVHRDLKPENVFLTEDMEVRVGDFGISKVLDAQLSFALSMKGTLRYVSPELLLEKKFHKSGDIWGIGVTIYELLTQHRPFDGKNETEIQRKIVKEDPAPIPPQNCSDRLRNLVSAMLIKDRFKRISLNQILKFPEINQRIKAYAKEMIGTSQERSRVYLQHLIDDIDITPPEIPSISGINPDGSYSNPTQVSGVQAPIGSVRFDIKDERIATQRIGENSQSLTRLIQLSDQKRNTVSISPEIQAGIGVVQIAVRFDDAKGENRAYRWLGVIFSGYAIPDSYYPGQDEASAGYCGSDGSVVHITPRTIDKYIDGNSPYENGEIVIAEVNMHPEREKRTLHFFTNGLWQPIYFVGLPDRIKFCVQRYYNMTTAQVVWMKQYPTPTVVRDIPNVLAINW</sequence>
<organism evidence="10 11">
    <name type="scientific">Streblomastix strix</name>
    <dbReference type="NCBI Taxonomy" id="222440"/>
    <lineage>
        <taxon>Eukaryota</taxon>
        <taxon>Metamonada</taxon>
        <taxon>Preaxostyla</taxon>
        <taxon>Oxymonadida</taxon>
        <taxon>Streblomastigidae</taxon>
        <taxon>Streblomastix</taxon>
    </lineage>
</organism>
<dbReference type="PROSITE" id="PS50011">
    <property type="entry name" value="PROTEIN_KINASE_DOM"/>
    <property type="match status" value="1"/>
</dbReference>
<dbReference type="Proteomes" id="UP000324800">
    <property type="component" value="Unassembled WGS sequence"/>
</dbReference>
<dbReference type="FunFam" id="1.10.510.10:FF:000571">
    <property type="entry name" value="Maternal embryonic leucine zipper kinase"/>
    <property type="match status" value="1"/>
</dbReference>
<comment type="caution">
    <text evidence="10">The sequence shown here is derived from an EMBL/GenBank/DDBJ whole genome shotgun (WGS) entry which is preliminary data.</text>
</comment>
<keyword evidence="4" id="KW-0547">Nucleotide-binding</keyword>
<dbReference type="InterPro" id="IPR000719">
    <property type="entry name" value="Prot_kinase_dom"/>
</dbReference>
<dbReference type="PANTHER" id="PTHR44899">
    <property type="entry name" value="CAMK FAMILY PROTEIN KINASE"/>
    <property type="match status" value="1"/>
</dbReference>
<dbReference type="EC" id="2.7.11.1" evidence="1"/>
<evidence type="ECO:0000256" key="2">
    <source>
        <dbReference type="ARBA" id="ARBA00022527"/>
    </source>
</evidence>
<dbReference type="GO" id="GO:0005524">
    <property type="term" value="F:ATP binding"/>
    <property type="evidence" value="ECO:0007669"/>
    <property type="project" value="UniProtKB-KW"/>
</dbReference>
<dbReference type="InterPro" id="IPR008271">
    <property type="entry name" value="Ser/Thr_kinase_AS"/>
</dbReference>
<dbReference type="EMBL" id="SNRW01001408">
    <property type="protein sequence ID" value="KAA6396511.1"/>
    <property type="molecule type" value="Genomic_DNA"/>
</dbReference>
<keyword evidence="5 10" id="KW-0418">Kinase</keyword>
<comment type="catalytic activity">
    <reaction evidence="8">
        <text>L-seryl-[protein] + ATP = O-phospho-L-seryl-[protein] + ADP + H(+)</text>
        <dbReference type="Rhea" id="RHEA:17989"/>
        <dbReference type="Rhea" id="RHEA-COMP:9863"/>
        <dbReference type="Rhea" id="RHEA-COMP:11604"/>
        <dbReference type="ChEBI" id="CHEBI:15378"/>
        <dbReference type="ChEBI" id="CHEBI:29999"/>
        <dbReference type="ChEBI" id="CHEBI:30616"/>
        <dbReference type="ChEBI" id="CHEBI:83421"/>
        <dbReference type="ChEBI" id="CHEBI:456216"/>
        <dbReference type="EC" id="2.7.11.1"/>
    </reaction>
</comment>
<name>A0A5J4WNL1_9EUKA</name>
<evidence type="ECO:0000256" key="1">
    <source>
        <dbReference type="ARBA" id="ARBA00012513"/>
    </source>
</evidence>
<feature type="non-terminal residue" evidence="10">
    <location>
        <position position="1"/>
    </location>
</feature>
<evidence type="ECO:0000256" key="6">
    <source>
        <dbReference type="ARBA" id="ARBA00022840"/>
    </source>
</evidence>
<evidence type="ECO:0000256" key="7">
    <source>
        <dbReference type="ARBA" id="ARBA00047899"/>
    </source>
</evidence>
<dbReference type="InterPro" id="IPR051131">
    <property type="entry name" value="NEK_Ser/Thr_kinase_NIMA"/>
</dbReference>
<dbReference type="SUPFAM" id="SSF56112">
    <property type="entry name" value="Protein kinase-like (PK-like)"/>
    <property type="match status" value="1"/>
</dbReference>
<reference evidence="10 11" key="1">
    <citation type="submission" date="2019-03" db="EMBL/GenBank/DDBJ databases">
        <title>Single cell metagenomics reveals metabolic interactions within the superorganism composed of flagellate Streblomastix strix and complex community of Bacteroidetes bacteria on its surface.</title>
        <authorList>
            <person name="Treitli S.C."/>
            <person name="Kolisko M."/>
            <person name="Husnik F."/>
            <person name="Keeling P."/>
            <person name="Hampl V."/>
        </authorList>
    </citation>
    <scope>NUCLEOTIDE SEQUENCE [LARGE SCALE GENOMIC DNA]</scope>
    <source>
        <strain evidence="10">ST1C</strain>
    </source>
</reference>
<comment type="catalytic activity">
    <reaction evidence="7">
        <text>L-threonyl-[protein] + ATP = O-phospho-L-threonyl-[protein] + ADP + H(+)</text>
        <dbReference type="Rhea" id="RHEA:46608"/>
        <dbReference type="Rhea" id="RHEA-COMP:11060"/>
        <dbReference type="Rhea" id="RHEA-COMP:11605"/>
        <dbReference type="ChEBI" id="CHEBI:15378"/>
        <dbReference type="ChEBI" id="CHEBI:30013"/>
        <dbReference type="ChEBI" id="CHEBI:30616"/>
        <dbReference type="ChEBI" id="CHEBI:61977"/>
        <dbReference type="ChEBI" id="CHEBI:456216"/>
        <dbReference type="EC" id="2.7.11.1"/>
    </reaction>
</comment>
<dbReference type="Pfam" id="PF00069">
    <property type="entry name" value="Pkinase"/>
    <property type="match status" value="1"/>
</dbReference>
<keyword evidence="3" id="KW-0808">Transferase</keyword>
<dbReference type="InterPro" id="IPR011009">
    <property type="entry name" value="Kinase-like_dom_sf"/>
</dbReference>
<dbReference type="Gene3D" id="1.10.510.10">
    <property type="entry name" value="Transferase(Phosphotransferase) domain 1"/>
    <property type="match status" value="1"/>
</dbReference>
<dbReference type="Gene3D" id="2.60.120.920">
    <property type="match status" value="1"/>
</dbReference>
<feature type="domain" description="Protein kinase" evidence="9">
    <location>
        <begin position="31"/>
        <end position="287"/>
    </location>
</feature>
<evidence type="ECO:0000256" key="3">
    <source>
        <dbReference type="ARBA" id="ARBA00022679"/>
    </source>
</evidence>
<proteinExistence type="predicted"/>
<dbReference type="AlphaFoldDB" id="A0A5J4WNL1"/>
<dbReference type="PANTHER" id="PTHR44899:SF3">
    <property type="entry name" value="SERINE_THREONINE-PROTEIN KINASE NEK1"/>
    <property type="match status" value="1"/>
</dbReference>
<gene>
    <name evidence="10" type="ORF">EZS28_007961</name>
</gene>
<protein>
    <recommendedName>
        <fullName evidence="1">non-specific serine/threonine protein kinase</fullName>
        <ecNumber evidence="1">2.7.11.1</ecNumber>
    </recommendedName>
</protein>
<keyword evidence="2" id="KW-0723">Serine/threonine-protein kinase</keyword>
<evidence type="ECO:0000256" key="4">
    <source>
        <dbReference type="ARBA" id="ARBA00022741"/>
    </source>
</evidence>
<evidence type="ECO:0000259" key="9">
    <source>
        <dbReference type="PROSITE" id="PS50011"/>
    </source>
</evidence>
<evidence type="ECO:0000313" key="10">
    <source>
        <dbReference type="EMBL" id="KAA6396511.1"/>
    </source>
</evidence>
<evidence type="ECO:0000256" key="5">
    <source>
        <dbReference type="ARBA" id="ARBA00022777"/>
    </source>
</evidence>
<dbReference type="GO" id="GO:0004674">
    <property type="term" value="F:protein serine/threonine kinase activity"/>
    <property type="evidence" value="ECO:0007669"/>
    <property type="project" value="UniProtKB-KW"/>
</dbReference>
<keyword evidence="6" id="KW-0067">ATP-binding</keyword>